<proteinExistence type="predicted"/>
<protein>
    <submittedName>
        <fullName evidence="2">Uncharacterized protein</fullName>
    </submittedName>
</protein>
<feature type="region of interest" description="Disordered" evidence="1">
    <location>
        <begin position="1"/>
        <end position="45"/>
    </location>
</feature>
<name>A0A8S9TTP3_PHYIN</name>
<feature type="compositionally biased region" description="Polar residues" evidence="1">
    <location>
        <begin position="90"/>
        <end position="103"/>
    </location>
</feature>
<comment type="caution">
    <text evidence="2">The sequence shown here is derived from an EMBL/GenBank/DDBJ whole genome shotgun (WGS) entry which is preliminary data.</text>
</comment>
<accession>A0A8S9TTP3</accession>
<evidence type="ECO:0000256" key="1">
    <source>
        <dbReference type="SAM" id="MobiDB-lite"/>
    </source>
</evidence>
<sequence>MESLTREELLSDSTDLPFVDTTGNEPDDDADNASVQCDTPEQTTQEKVDAIPSVIFMLPEHPDLDAKLLRDLRKLQLRVRDQLRSEQEAKTTQTSITSFFQAS</sequence>
<dbReference type="AlphaFoldDB" id="A0A8S9TTP3"/>
<reference evidence="2" key="1">
    <citation type="submission" date="2020-03" db="EMBL/GenBank/DDBJ databases">
        <title>Hybrid Assembly of Korean Phytophthora infestans isolates.</title>
        <authorList>
            <person name="Prokchorchik M."/>
            <person name="Lee Y."/>
            <person name="Seo J."/>
            <person name="Cho J.-H."/>
            <person name="Park Y.-E."/>
            <person name="Jang D.-C."/>
            <person name="Im J.-S."/>
            <person name="Choi J.-G."/>
            <person name="Park H.-J."/>
            <person name="Lee G.-B."/>
            <person name="Lee Y.-G."/>
            <person name="Hong S.-Y."/>
            <person name="Cho K."/>
            <person name="Sohn K.H."/>
        </authorList>
    </citation>
    <scope>NUCLEOTIDE SEQUENCE</scope>
    <source>
        <strain evidence="2">KR_2_A2</strain>
    </source>
</reference>
<organism evidence="2 3">
    <name type="scientific">Phytophthora infestans</name>
    <name type="common">Potato late blight agent</name>
    <name type="synonym">Botrytis infestans</name>
    <dbReference type="NCBI Taxonomy" id="4787"/>
    <lineage>
        <taxon>Eukaryota</taxon>
        <taxon>Sar</taxon>
        <taxon>Stramenopiles</taxon>
        <taxon>Oomycota</taxon>
        <taxon>Peronosporomycetes</taxon>
        <taxon>Peronosporales</taxon>
        <taxon>Peronosporaceae</taxon>
        <taxon>Phytophthora</taxon>
    </lineage>
</organism>
<feature type="region of interest" description="Disordered" evidence="1">
    <location>
        <begin position="83"/>
        <end position="103"/>
    </location>
</feature>
<gene>
    <name evidence="2" type="ORF">GN958_ATG18607</name>
</gene>
<evidence type="ECO:0000313" key="3">
    <source>
        <dbReference type="Proteomes" id="UP000704712"/>
    </source>
</evidence>
<feature type="compositionally biased region" description="Polar residues" evidence="1">
    <location>
        <begin position="33"/>
        <end position="43"/>
    </location>
</feature>
<dbReference type="EMBL" id="JAACNO010002573">
    <property type="protein sequence ID" value="KAF4132205.1"/>
    <property type="molecule type" value="Genomic_DNA"/>
</dbReference>
<evidence type="ECO:0000313" key="2">
    <source>
        <dbReference type="EMBL" id="KAF4132205.1"/>
    </source>
</evidence>
<dbReference type="Proteomes" id="UP000704712">
    <property type="component" value="Unassembled WGS sequence"/>
</dbReference>